<feature type="transmembrane region" description="Helical" evidence="1">
    <location>
        <begin position="281"/>
        <end position="302"/>
    </location>
</feature>
<dbReference type="AlphaFoldDB" id="A0A316G2G1"/>
<proteinExistence type="predicted"/>
<dbReference type="Proteomes" id="UP000245390">
    <property type="component" value="Unassembled WGS sequence"/>
</dbReference>
<dbReference type="EMBL" id="QGGV01000009">
    <property type="protein sequence ID" value="PWK54988.1"/>
    <property type="molecule type" value="Genomic_DNA"/>
</dbReference>
<evidence type="ECO:0000313" key="3">
    <source>
        <dbReference type="Proteomes" id="UP000245390"/>
    </source>
</evidence>
<dbReference type="GO" id="GO:0016020">
    <property type="term" value="C:membrane"/>
    <property type="evidence" value="ECO:0007669"/>
    <property type="project" value="InterPro"/>
</dbReference>
<accession>A0A316G2G1</accession>
<feature type="transmembrane region" description="Helical" evidence="1">
    <location>
        <begin position="54"/>
        <end position="75"/>
    </location>
</feature>
<reference evidence="2 3" key="1">
    <citation type="submission" date="2018-05" db="EMBL/GenBank/DDBJ databases">
        <title>Genomic Encyclopedia of Type Strains, Phase IV (KMG-IV): sequencing the most valuable type-strain genomes for metagenomic binning, comparative biology and taxonomic classification.</title>
        <authorList>
            <person name="Goeker M."/>
        </authorList>
    </citation>
    <scope>NUCLEOTIDE SEQUENCE [LARGE SCALE GENOMIC DNA]</scope>
    <source>
        <strain evidence="2 3">DSM 103371</strain>
    </source>
</reference>
<sequence>MGGFVLDIFPEGSLASSVITTTWLGVFVVAFFNLRFGWVLSGLVVPGYLVPLLIAKPLAAGVVIVEAIVTYLIVWTFSERWSGGRTWSSVFGRDRFLALVLTSVLVRLVFDAWALPELGAWLVERHGIRFDYRSDLHSFGLIIISLLANQFWKPGLLRGLASAAVTIGVTWLLVRFVLIEFTNFRISEVGYLYEGFASSILASPKSYIILVTTAVIASRMNLLYGWDFSGILIPALIALQWYQPVKVLASFAEAFVVLGVATMLLRSRFFADATIEGARKLILFFNVSFAYKLLLGHALLWTGWEIKVTDYFGFGYLLSTLMAMKMHEKQIAARFSRAVLQVSLVGAALGSLIGFALKPVRLPDAWLPAPPTPTESLPAVAQVEELGDAVVRATMGAYLTLGGAGISQATPGELDAFRRGVELLLERGAEPEAMARASALLAEARFDLSLANGRYLILSGKGAAHGGTYVLDPSASGGLTVQVPDPLEVPLLVSAGAALLGEPGVGALAVAGTSSRNGGEALGVAGELGTFFQAFHEMLDAMGTLQLRGSLGPGARLQVDGAIPDVLDLPRLQVLFGDLEVDFGGGEEANLQRDTARGGFAELFVGEEAVRNALAGLGALATVAKVEGTSSLDGFLVEWMLDRIAQAGSKEYRPPRTEELIYLDRAVLAPLLESLAAGPEPDAARLAAIDTSARALDYQLLLHRHRRSGSDHVLLLPRPKGDSSRRHWGAFAFRVGGQGSYAVYVPRPLPDIGTLEAGLALYGALKARALLVAGAHPGAGRGGEADVLRADAPFSLYALASRAVVRQAEEEPLMHLLVRGMAAPLEGDVASLEALLAFDRSGLGEEPPTALAGNLRRDLLELGFEVGLVDGGADRVRYEIGQVPLARHLEPKATQGVAAVWLSPILRSSFAERLTDDIEAALFEALAIPTVEAEPLDALLAPAPATVQPLPARARALVDDFLLHRDAVSLARLQQEFSQLRLTRLADPASAQTFLLITDPGGAPIAMANIGAREPADAVKVVPGDPDPLVVSRFVHGRLAWLLVEGS</sequence>
<feature type="transmembrane region" description="Helical" evidence="1">
    <location>
        <begin position="222"/>
        <end position="242"/>
    </location>
</feature>
<protein>
    <submittedName>
        <fullName evidence="2">Capsule biosynthesis CapC-like protein</fullName>
    </submittedName>
</protein>
<dbReference type="Pfam" id="PF14102">
    <property type="entry name" value="Caps_synth_CapC"/>
    <property type="match status" value="2"/>
</dbReference>
<feature type="transmembrane region" description="Helical" evidence="1">
    <location>
        <begin position="248"/>
        <end position="269"/>
    </location>
</feature>
<name>A0A316G2G1_9RHOB</name>
<feature type="transmembrane region" description="Helical" evidence="1">
    <location>
        <begin position="159"/>
        <end position="179"/>
    </location>
</feature>
<evidence type="ECO:0000313" key="2">
    <source>
        <dbReference type="EMBL" id="PWK54988.1"/>
    </source>
</evidence>
<evidence type="ECO:0000256" key="1">
    <source>
        <dbReference type="SAM" id="Phobius"/>
    </source>
</evidence>
<feature type="transmembrane region" description="Helical" evidence="1">
    <location>
        <begin position="12"/>
        <end position="34"/>
    </location>
</feature>
<dbReference type="GO" id="GO:0045227">
    <property type="term" value="P:capsule polysaccharide biosynthetic process"/>
    <property type="evidence" value="ECO:0007669"/>
    <property type="project" value="InterPro"/>
</dbReference>
<organism evidence="2 3">
    <name type="scientific">Silicimonas algicola</name>
    <dbReference type="NCBI Taxonomy" id="1826607"/>
    <lineage>
        <taxon>Bacteria</taxon>
        <taxon>Pseudomonadati</taxon>
        <taxon>Pseudomonadota</taxon>
        <taxon>Alphaproteobacteria</taxon>
        <taxon>Rhodobacterales</taxon>
        <taxon>Paracoccaceae</taxon>
    </lineage>
</organism>
<keyword evidence="1" id="KW-0812">Transmembrane</keyword>
<keyword evidence="1" id="KW-0472">Membrane</keyword>
<keyword evidence="1" id="KW-1133">Transmembrane helix</keyword>
<keyword evidence="3" id="KW-1185">Reference proteome</keyword>
<dbReference type="KEGG" id="salo:EF888_19920"/>
<dbReference type="InterPro" id="IPR008338">
    <property type="entry name" value="Capsule_biosynth_CapC"/>
</dbReference>
<dbReference type="RefSeq" id="WP_109760395.1">
    <property type="nucleotide sequence ID" value="NZ_CP034588.1"/>
</dbReference>
<dbReference type="OrthoDB" id="7877092at2"/>
<gene>
    <name evidence="2" type="ORF">C8D95_10975</name>
</gene>
<feature type="transmembrane region" description="Helical" evidence="1">
    <location>
        <begin position="96"/>
        <end position="116"/>
    </location>
</feature>
<comment type="caution">
    <text evidence="2">The sequence shown here is derived from an EMBL/GenBank/DDBJ whole genome shotgun (WGS) entry which is preliminary data.</text>
</comment>